<evidence type="ECO:0000313" key="3">
    <source>
        <dbReference type="Proteomes" id="UP000260835"/>
    </source>
</evidence>
<evidence type="ECO:0000313" key="2">
    <source>
        <dbReference type="EMBL" id="RGL05328.1"/>
    </source>
</evidence>
<feature type="chain" id="PRO_5017617430" description="DUF4625 domain-containing protein" evidence="1">
    <location>
        <begin position="25"/>
        <end position="149"/>
    </location>
</feature>
<gene>
    <name evidence="2" type="ORF">DXC89_01515</name>
</gene>
<organism evidence="2 3">
    <name type="scientific">Prevotella disiens</name>
    <dbReference type="NCBI Taxonomy" id="28130"/>
    <lineage>
        <taxon>Bacteria</taxon>
        <taxon>Pseudomonadati</taxon>
        <taxon>Bacteroidota</taxon>
        <taxon>Bacteroidia</taxon>
        <taxon>Bacteroidales</taxon>
        <taxon>Prevotellaceae</taxon>
        <taxon>Prevotella</taxon>
    </lineage>
</organism>
<dbReference type="Proteomes" id="UP000260835">
    <property type="component" value="Unassembled WGS sequence"/>
</dbReference>
<dbReference type="AlphaFoldDB" id="A0A3E4QMF7"/>
<dbReference type="EMBL" id="QSRD01000006">
    <property type="protein sequence ID" value="RGL05328.1"/>
    <property type="molecule type" value="Genomic_DNA"/>
</dbReference>
<sequence>MKTKFLMGAIALLSVFAFTMTSCNKDEEDEGIEITNVEMGHEGTAIIGQGIHLKCAIKAPAKIESIVVTMKAVNGEGYQIETYDKGTDKGKYVGKYIGLLNTVFNENIVTKETLPEDNYNVAIIVTDEANHVQMVTNKVAFKKGKSKSF</sequence>
<protein>
    <recommendedName>
        <fullName evidence="4">DUF4625 domain-containing protein</fullName>
    </recommendedName>
</protein>
<name>A0A3E4QMF7_9BACT</name>
<proteinExistence type="predicted"/>
<feature type="signal peptide" evidence="1">
    <location>
        <begin position="1"/>
        <end position="24"/>
    </location>
</feature>
<dbReference type="GeneID" id="91083604"/>
<accession>A0A3E4QMF7</accession>
<comment type="caution">
    <text evidence="2">The sequence shown here is derived from an EMBL/GenBank/DDBJ whole genome shotgun (WGS) entry which is preliminary data.</text>
</comment>
<evidence type="ECO:0008006" key="4">
    <source>
        <dbReference type="Google" id="ProtNLM"/>
    </source>
</evidence>
<dbReference type="PROSITE" id="PS51257">
    <property type="entry name" value="PROKAR_LIPOPROTEIN"/>
    <property type="match status" value="1"/>
</dbReference>
<dbReference type="RefSeq" id="WP_021669350.1">
    <property type="nucleotide sequence ID" value="NZ_CABOGP010000006.1"/>
</dbReference>
<keyword evidence="1" id="KW-0732">Signal</keyword>
<dbReference type="OrthoDB" id="978436at2"/>
<reference evidence="2 3" key="1">
    <citation type="submission" date="2018-08" db="EMBL/GenBank/DDBJ databases">
        <title>A genome reference for cultivated species of the human gut microbiota.</title>
        <authorList>
            <person name="Zou Y."/>
            <person name="Xue W."/>
            <person name="Luo G."/>
        </authorList>
    </citation>
    <scope>NUCLEOTIDE SEQUENCE [LARGE SCALE GENOMIC DNA]</scope>
    <source>
        <strain evidence="2 3">TF09-12</strain>
    </source>
</reference>
<evidence type="ECO:0000256" key="1">
    <source>
        <dbReference type="SAM" id="SignalP"/>
    </source>
</evidence>